<dbReference type="Proteomes" id="UP000255297">
    <property type="component" value="Unassembled WGS sequence"/>
</dbReference>
<dbReference type="STRING" id="1122170.GCA_000701265_00261"/>
<feature type="domain" description="Phosphoribosyl-dephospho-CoA transferase MdcG N-terminal" evidence="4">
    <location>
        <begin position="4"/>
        <end position="82"/>
    </location>
</feature>
<keyword evidence="2" id="KW-0548">Nucleotidyltransferase</keyword>
<dbReference type="InterPro" id="IPR017557">
    <property type="entry name" value="Holo-ACP_synthase"/>
</dbReference>
<feature type="domain" description="Phosphoribosyl-dephospho-CoA transferase MdcG C-terminal" evidence="3">
    <location>
        <begin position="115"/>
        <end position="205"/>
    </location>
</feature>
<reference evidence="5 6" key="1">
    <citation type="submission" date="2018-06" db="EMBL/GenBank/DDBJ databases">
        <authorList>
            <consortium name="Pathogen Informatics"/>
            <person name="Doyle S."/>
        </authorList>
    </citation>
    <scope>NUCLEOTIDE SEQUENCE [LARGE SCALE GENOMIC DNA]</scope>
    <source>
        <strain evidence="5 6">NCTC11532</strain>
    </source>
</reference>
<sequence>MNAQRHHLIYLKPNATFRFASYQGNRILIEEQIKSWLTLERPLIYTKQLVAQASIHLGLTLLHHNKKHRIGLQVELQCVKKTQPLPQLIKLHEFFLLKYGIEGLESILRLSPIQNIGVYGSFLFHYLSNLPFVTAQSDLDILIQYEQFSLDDLHQLMALLAHKFCRNMDGEVRFPLFGDISIKELIDVSAKKLICKSRDNVFLLSRFELYECYPLL</sequence>
<dbReference type="InterPro" id="IPR049180">
    <property type="entry name" value="MdcG_C"/>
</dbReference>
<dbReference type="EMBL" id="UGPB01000001">
    <property type="protein sequence ID" value="STY30080.1"/>
    <property type="molecule type" value="Genomic_DNA"/>
</dbReference>
<evidence type="ECO:0000259" key="4">
    <source>
        <dbReference type="Pfam" id="PF20866"/>
    </source>
</evidence>
<dbReference type="RefSeq" id="WP_031564426.1">
    <property type="nucleotide sequence ID" value="NZ_CAAAIS010000001.1"/>
</dbReference>
<dbReference type="GO" id="GO:0016779">
    <property type="term" value="F:nucleotidyltransferase activity"/>
    <property type="evidence" value="ECO:0007669"/>
    <property type="project" value="UniProtKB-KW"/>
</dbReference>
<dbReference type="OrthoDB" id="5498803at2"/>
<evidence type="ECO:0000259" key="3">
    <source>
        <dbReference type="Pfam" id="PF10620"/>
    </source>
</evidence>
<evidence type="ECO:0000313" key="6">
    <source>
        <dbReference type="Proteomes" id="UP000255297"/>
    </source>
</evidence>
<name>A0A378M108_9GAMM</name>
<protein>
    <submittedName>
        <fullName evidence="5">Nucleotidyltransferase</fullName>
    </submittedName>
</protein>
<gene>
    <name evidence="5" type="ORF">NCTC11532_02226</name>
</gene>
<evidence type="ECO:0000256" key="1">
    <source>
        <dbReference type="ARBA" id="ARBA00022679"/>
    </source>
</evidence>
<dbReference type="InterPro" id="IPR048903">
    <property type="entry name" value="MdcG_N"/>
</dbReference>
<dbReference type="Pfam" id="PF10620">
    <property type="entry name" value="MdcG"/>
    <property type="match status" value="1"/>
</dbReference>
<dbReference type="Pfam" id="PF20866">
    <property type="entry name" value="MdcG_N"/>
    <property type="match status" value="1"/>
</dbReference>
<dbReference type="AlphaFoldDB" id="A0A378M108"/>
<organism evidence="5 6">
    <name type="scientific">Legionella wadsworthii</name>
    <dbReference type="NCBI Taxonomy" id="28088"/>
    <lineage>
        <taxon>Bacteria</taxon>
        <taxon>Pseudomonadati</taxon>
        <taxon>Pseudomonadota</taxon>
        <taxon>Gammaproteobacteria</taxon>
        <taxon>Legionellales</taxon>
        <taxon>Legionellaceae</taxon>
        <taxon>Legionella</taxon>
    </lineage>
</organism>
<evidence type="ECO:0000256" key="2">
    <source>
        <dbReference type="ARBA" id="ARBA00022695"/>
    </source>
</evidence>
<keyword evidence="1 5" id="KW-0808">Transferase</keyword>
<dbReference type="NCBIfam" id="TIGR03135">
    <property type="entry name" value="malonate_mdcG"/>
    <property type="match status" value="1"/>
</dbReference>
<evidence type="ECO:0000313" key="5">
    <source>
        <dbReference type="EMBL" id="STY30080.1"/>
    </source>
</evidence>
<keyword evidence="6" id="KW-1185">Reference proteome</keyword>
<proteinExistence type="predicted"/>
<accession>A0A378M108</accession>